<keyword evidence="6 13" id="KW-0732">Signal</keyword>
<dbReference type="Pfam" id="PF00082">
    <property type="entry name" value="Peptidase_S8"/>
    <property type="match status" value="1"/>
</dbReference>
<evidence type="ECO:0000256" key="3">
    <source>
        <dbReference type="ARBA" id="ARBA00011073"/>
    </source>
</evidence>
<evidence type="ECO:0000313" key="18">
    <source>
        <dbReference type="Proteomes" id="UP000252731"/>
    </source>
</evidence>
<dbReference type="PROSITE" id="PS51892">
    <property type="entry name" value="SUBTILASE"/>
    <property type="match status" value="1"/>
</dbReference>
<keyword evidence="8 11" id="KW-0720">Serine protease</keyword>
<feature type="signal peptide" evidence="13">
    <location>
        <begin position="1"/>
        <end position="28"/>
    </location>
</feature>
<dbReference type="GO" id="GO:0006508">
    <property type="term" value="P:proteolysis"/>
    <property type="evidence" value="ECO:0007669"/>
    <property type="project" value="UniProtKB-KW"/>
</dbReference>
<name>A0A366K3I3_CYTFI</name>
<feature type="active site" description="Charge relay system" evidence="10 11">
    <location>
        <position position="183"/>
    </location>
</feature>
<dbReference type="SUPFAM" id="SSF52025">
    <property type="entry name" value="PA domain"/>
    <property type="match status" value="1"/>
</dbReference>
<dbReference type="InterPro" id="IPR036852">
    <property type="entry name" value="Peptidase_S8/S53_dom_sf"/>
</dbReference>
<gene>
    <name evidence="17" type="ORF">DFO70_102162</name>
</gene>
<evidence type="ECO:0000256" key="11">
    <source>
        <dbReference type="PROSITE-ProRule" id="PRU01240"/>
    </source>
</evidence>
<feature type="domain" description="C5a peptidase/Subtilisin-like protease SBT2-like Fn3-like" evidence="16">
    <location>
        <begin position="667"/>
        <end position="795"/>
    </location>
</feature>
<dbReference type="PROSITE" id="PS00136">
    <property type="entry name" value="SUBTILASE_ASP"/>
    <property type="match status" value="1"/>
</dbReference>
<dbReference type="Pfam" id="PF05922">
    <property type="entry name" value="Inhibitor_I9"/>
    <property type="match status" value="1"/>
</dbReference>
<comment type="subcellular location">
    <subcellularLocation>
        <location evidence="2">Secreted</location>
    </subcellularLocation>
</comment>
<feature type="active site" description="Charge relay system" evidence="10 11">
    <location>
        <position position="248"/>
    </location>
</feature>
<dbReference type="PANTHER" id="PTHR43806">
    <property type="entry name" value="PEPTIDASE S8"/>
    <property type="match status" value="1"/>
</dbReference>
<feature type="active site" description="Charge relay system" evidence="10 11">
    <location>
        <position position="578"/>
    </location>
</feature>
<dbReference type="InterPro" id="IPR050131">
    <property type="entry name" value="Peptidase_S8_subtilisin-like"/>
</dbReference>
<dbReference type="Proteomes" id="UP000252731">
    <property type="component" value="Unassembled WGS sequence"/>
</dbReference>
<evidence type="ECO:0000313" key="17">
    <source>
        <dbReference type="EMBL" id="RBP95837.1"/>
    </source>
</evidence>
<dbReference type="EMBL" id="QNSF01000002">
    <property type="protein sequence ID" value="RBP95837.1"/>
    <property type="molecule type" value="Genomic_DNA"/>
</dbReference>
<keyword evidence="7 11" id="KW-0378">Hydrolase</keyword>
<dbReference type="AlphaFoldDB" id="A0A366K3I3"/>
<dbReference type="InterPro" id="IPR015500">
    <property type="entry name" value="Peptidase_S8_subtilisin-rel"/>
</dbReference>
<dbReference type="InterPro" id="IPR023827">
    <property type="entry name" value="Peptidase_S8_Asp-AS"/>
</dbReference>
<dbReference type="Pfam" id="PF06280">
    <property type="entry name" value="fn3_5"/>
    <property type="match status" value="1"/>
</dbReference>
<dbReference type="PANTHER" id="PTHR43806:SF11">
    <property type="entry name" value="CEREVISIN-RELATED"/>
    <property type="match status" value="1"/>
</dbReference>
<evidence type="ECO:0000256" key="8">
    <source>
        <dbReference type="ARBA" id="ARBA00022825"/>
    </source>
</evidence>
<evidence type="ECO:0000256" key="1">
    <source>
        <dbReference type="ARBA" id="ARBA00001913"/>
    </source>
</evidence>
<dbReference type="RefSeq" id="WP_113881380.1">
    <property type="nucleotide sequence ID" value="NZ_QNSF01000002.1"/>
</dbReference>
<dbReference type="Gene3D" id="3.40.50.200">
    <property type="entry name" value="Peptidase S8/S53 domain"/>
    <property type="match status" value="1"/>
</dbReference>
<comment type="cofactor">
    <cofactor evidence="1">
        <name>Ca(2+)</name>
        <dbReference type="ChEBI" id="CHEBI:29108"/>
    </cofactor>
</comment>
<evidence type="ECO:0000256" key="10">
    <source>
        <dbReference type="PIRSR" id="PIRSR615500-1"/>
    </source>
</evidence>
<dbReference type="GO" id="GO:0016020">
    <property type="term" value="C:membrane"/>
    <property type="evidence" value="ECO:0007669"/>
    <property type="project" value="InterPro"/>
</dbReference>
<dbReference type="InterPro" id="IPR010259">
    <property type="entry name" value="S8pro/Inhibitor_I9"/>
</dbReference>
<evidence type="ECO:0000256" key="5">
    <source>
        <dbReference type="ARBA" id="ARBA00022670"/>
    </source>
</evidence>
<dbReference type="GO" id="GO:0004252">
    <property type="term" value="F:serine-type endopeptidase activity"/>
    <property type="evidence" value="ECO:0007669"/>
    <property type="project" value="UniProtKB-UniRule"/>
</dbReference>
<evidence type="ECO:0000256" key="9">
    <source>
        <dbReference type="ARBA" id="ARBA00022837"/>
    </source>
</evidence>
<dbReference type="CDD" id="cd07475">
    <property type="entry name" value="Peptidases_S8_C5a_Peptidase"/>
    <property type="match status" value="1"/>
</dbReference>
<feature type="chain" id="PRO_5016635905" evidence="13">
    <location>
        <begin position="29"/>
        <end position="1144"/>
    </location>
</feature>
<dbReference type="Gene3D" id="3.50.30.30">
    <property type="match status" value="1"/>
</dbReference>
<keyword evidence="18" id="KW-1185">Reference proteome</keyword>
<evidence type="ECO:0000256" key="7">
    <source>
        <dbReference type="ARBA" id="ARBA00022801"/>
    </source>
</evidence>
<dbReference type="PROSITE" id="PS00138">
    <property type="entry name" value="SUBTILASE_SER"/>
    <property type="match status" value="1"/>
</dbReference>
<keyword evidence="4" id="KW-0964">Secreted</keyword>
<dbReference type="InterPro" id="IPR022398">
    <property type="entry name" value="Peptidase_S8_His-AS"/>
</dbReference>
<organism evidence="17 18">
    <name type="scientific">Cytobacillus firmus</name>
    <name type="common">Bacillus firmus</name>
    <dbReference type="NCBI Taxonomy" id="1399"/>
    <lineage>
        <taxon>Bacteria</taxon>
        <taxon>Bacillati</taxon>
        <taxon>Bacillota</taxon>
        <taxon>Bacilli</taxon>
        <taxon>Bacillales</taxon>
        <taxon>Bacillaceae</taxon>
        <taxon>Cytobacillus</taxon>
    </lineage>
</organism>
<evidence type="ECO:0000259" key="16">
    <source>
        <dbReference type="Pfam" id="PF06280"/>
    </source>
</evidence>
<evidence type="ECO:0000259" key="14">
    <source>
        <dbReference type="Pfam" id="PF00082"/>
    </source>
</evidence>
<dbReference type="PROSITE" id="PS00137">
    <property type="entry name" value="SUBTILASE_HIS"/>
    <property type="match status" value="1"/>
</dbReference>
<proteinExistence type="inferred from homology"/>
<accession>A0A366K3I3</accession>
<dbReference type="Gene3D" id="2.60.40.4070">
    <property type="match status" value="1"/>
</dbReference>
<dbReference type="PRINTS" id="PR00723">
    <property type="entry name" value="SUBTILISIN"/>
</dbReference>
<dbReference type="InterPro" id="IPR034216">
    <property type="entry name" value="C5a_Peptidase"/>
</dbReference>
<evidence type="ECO:0000259" key="15">
    <source>
        <dbReference type="Pfam" id="PF05922"/>
    </source>
</evidence>
<dbReference type="InterPro" id="IPR037045">
    <property type="entry name" value="S8pro/Inhibitor_I9_sf"/>
</dbReference>
<feature type="domain" description="Inhibitor I9" evidence="15">
    <location>
        <begin position="80"/>
        <end position="151"/>
    </location>
</feature>
<keyword evidence="5 11" id="KW-0645">Protease</keyword>
<sequence length="1144" mass="127623">MKGSLKSRLSVVFMFVLLISSFVTPAGAKFYQSNQGPVQFQGKDKDQLFADMTEGEENHPLYGQTSKSIDPNEKVRLIVEVDVNEKKRTAPEQQVEQVKNTFMKKRDGATKVLHTYSKGFYGFSMETTRKEAMNMKEAEGVKDIRPAKTYEHMDVKSNELVEAMNVWTKYNYSGDGMVVAIVDSGIDYRHESLKLSEKGKKKAEFNEENIQSKLDDTEVNDVWYTDKVPTGYDWADKDNHVIPASDSHGTHVAGIVGAYEESQEKAVGVAPDVQLLAEKVFSDTRGYAYDDDIVAGIYHAVEFGADVINLSLGSDAGMVDSNDPVQRAIEYATEHGVLVVAAAGNASYSTKQGLLERSQLPLAKNPDIGLVGDPGVTPSALQVASSENDLMRIDAVELNDGSLLGYQIQPSSIKLIDSLETDKEYELVFVSDTSKGALEGLDLQGKIAVAQYDQAYGYYSPAQFNVSRKGAIALILIPSSQEGPYATVSFSPYTIPAVTTDINKSVQVAERLQSGDKITAKLSDEVLWVQNPNTEPMSNFSSYGSPTDLSFKPEITAPGGKISSTVLNNQYETWNGTSMATPHVAAGGALLLQKYYEELQLPKNEETILKAKNVLMNTSQILTNPNHEQTPYSPRRQGSGLMKIEKAIKTPYLVQHVGAPLEKASSVALKEVNRTFDFTLDVQPLAKNLEHAKHQYEIVVDVLMDETEKSTYDGVERKYLTLNSIPIEDAVIKINEKKQESHKKIQYKPRRDGEVTISITLPADLSEGRFVEGFVRFVPKGSSVKELTTLTIPFMGYYGDWDSIDNIDESPVNGDPYLGYTVLWNDMMEYPLGFDLKTNSFDQDKVGYSHKSLPTGMYPSFTVFRNLKEMSLKIEDEQGNEVAHITNFSEYTEDGSPFAFRKNIMSYGDFYYGFDGLFWSGKDDEGNKLPDGNYYYVYESTLNYEGAEPQQTKIPIKIDSVSPDLGNIKVTEQPDGTYKITWDVKEEESGYLGSILWINDSEPIYDLIESGEKEYITDVKPEIVMVLAVDNLYNTGFGYAGNEELLHAGPFIQWWHVSGTNVNENNPARITVFGFNRMDWHIEISDSEGHVIEYVDIENEHSIYGLTWYPSAEYQNGEYYVTVSGTDDSGFSLTSEPKTITVKH</sequence>
<comment type="caution">
    <text evidence="17">The sequence shown here is derived from an EMBL/GenBank/DDBJ whole genome shotgun (WGS) entry which is preliminary data.</text>
</comment>
<evidence type="ECO:0000256" key="4">
    <source>
        <dbReference type="ARBA" id="ARBA00022525"/>
    </source>
</evidence>
<evidence type="ECO:0000256" key="12">
    <source>
        <dbReference type="RuleBase" id="RU003355"/>
    </source>
</evidence>
<protein>
    <submittedName>
        <fullName evidence="17">Fn3 domain-containing protein</fullName>
    </submittedName>
</protein>
<dbReference type="InterPro" id="IPR010435">
    <property type="entry name" value="C5a/SBT2-like_Fn3"/>
</dbReference>
<dbReference type="InterPro" id="IPR046450">
    <property type="entry name" value="PA_dom_sf"/>
</dbReference>
<dbReference type="InterPro" id="IPR023828">
    <property type="entry name" value="Peptidase_S8_Ser-AS"/>
</dbReference>
<comment type="similarity">
    <text evidence="3 11 12">Belongs to the peptidase S8 family.</text>
</comment>
<dbReference type="SUPFAM" id="SSF52743">
    <property type="entry name" value="Subtilisin-like"/>
    <property type="match status" value="1"/>
</dbReference>
<evidence type="ECO:0000256" key="13">
    <source>
        <dbReference type="SAM" id="SignalP"/>
    </source>
</evidence>
<dbReference type="Gene3D" id="2.60.40.1710">
    <property type="entry name" value="Subtilisin-like superfamily"/>
    <property type="match status" value="1"/>
</dbReference>
<dbReference type="Gene3D" id="3.30.70.80">
    <property type="entry name" value="Peptidase S8 propeptide/proteinase inhibitor I9"/>
    <property type="match status" value="1"/>
</dbReference>
<dbReference type="InterPro" id="IPR000209">
    <property type="entry name" value="Peptidase_S8/S53_dom"/>
</dbReference>
<feature type="domain" description="Peptidase S8/S53" evidence="14">
    <location>
        <begin position="174"/>
        <end position="640"/>
    </location>
</feature>
<evidence type="ECO:0000256" key="6">
    <source>
        <dbReference type="ARBA" id="ARBA00022729"/>
    </source>
</evidence>
<reference evidence="17 18" key="1">
    <citation type="submission" date="2018-06" db="EMBL/GenBank/DDBJ databases">
        <title>Freshwater and sediment microbial communities from various areas in North America, analyzing microbe dynamics in response to fracking.</title>
        <authorList>
            <person name="Lamendella R."/>
        </authorList>
    </citation>
    <scope>NUCLEOTIDE SEQUENCE [LARGE SCALE GENOMIC DNA]</scope>
    <source>
        <strain evidence="17 18">14_TX</strain>
    </source>
</reference>
<keyword evidence="9" id="KW-0106">Calcium</keyword>
<evidence type="ECO:0000256" key="2">
    <source>
        <dbReference type="ARBA" id="ARBA00004613"/>
    </source>
</evidence>
<dbReference type="OrthoDB" id="9798386at2"/>
<dbReference type="GO" id="GO:0005576">
    <property type="term" value="C:extracellular region"/>
    <property type="evidence" value="ECO:0007669"/>
    <property type="project" value="UniProtKB-SubCell"/>
</dbReference>